<evidence type="ECO:0000256" key="14">
    <source>
        <dbReference type="SAM" id="Phobius"/>
    </source>
</evidence>
<keyword evidence="10" id="KW-0406">Ion transport</keyword>
<evidence type="ECO:0000313" key="16">
    <source>
        <dbReference type="EMBL" id="RJE24471.1"/>
    </source>
</evidence>
<evidence type="ECO:0000256" key="11">
    <source>
        <dbReference type="ARBA" id="ARBA00023136"/>
    </source>
</evidence>
<dbReference type="Pfam" id="PF08022">
    <property type="entry name" value="FAD_binding_8"/>
    <property type="match status" value="1"/>
</dbReference>
<protein>
    <recommendedName>
        <fullName evidence="3">ferric-chelate reductase (NADPH)</fullName>
        <ecNumber evidence="3">1.16.1.9</ecNumber>
    </recommendedName>
</protein>
<comment type="similarity">
    <text evidence="2">Belongs to the ferric reductase (FRE) family.</text>
</comment>
<feature type="transmembrane region" description="Helical" evidence="14">
    <location>
        <begin position="76"/>
        <end position="96"/>
    </location>
</feature>
<feature type="region of interest" description="Disordered" evidence="13">
    <location>
        <begin position="390"/>
        <end position="416"/>
    </location>
</feature>
<evidence type="ECO:0000256" key="13">
    <source>
        <dbReference type="SAM" id="MobiDB-lite"/>
    </source>
</evidence>
<evidence type="ECO:0000256" key="3">
    <source>
        <dbReference type="ARBA" id="ARBA00012668"/>
    </source>
</evidence>
<dbReference type="InterPro" id="IPR017927">
    <property type="entry name" value="FAD-bd_FR_type"/>
</dbReference>
<keyword evidence="17" id="KW-1185">Reference proteome</keyword>
<dbReference type="InterPro" id="IPR013112">
    <property type="entry name" value="FAD-bd_8"/>
</dbReference>
<feature type="domain" description="FAD-binding FR-type" evidence="15">
    <location>
        <begin position="119"/>
        <end position="236"/>
    </location>
</feature>
<keyword evidence="6 14" id="KW-0812">Transmembrane</keyword>
<dbReference type="Pfam" id="PF08030">
    <property type="entry name" value="NAD_binding_6"/>
    <property type="match status" value="1"/>
</dbReference>
<dbReference type="PANTHER" id="PTHR32361">
    <property type="entry name" value="FERRIC/CUPRIC REDUCTASE TRANSMEMBRANE COMPONENT"/>
    <property type="match status" value="1"/>
</dbReference>
<evidence type="ECO:0000256" key="7">
    <source>
        <dbReference type="ARBA" id="ARBA00022982"/>
    </source>
</evidence>
<comment type="catalytic activity">
    <reaction evidence="12">
        <text>2 a Fe(II)-siderophore + NADP(+) + H(+) = 2 a Fe(III)-siderophore + NADPH</text>
        <dbReference type="Rhea" id="RHEA:28795"/>
        <dbReference type="Rhea" id="RHEA-COMP:11342"/>
        <dbReference type="Rhea" id="RHEA-COMP:11344"/>
        <dbReference type="ChEBI" id="CHEBI:15378"/>
        <dbReference type="ChEBI" id="CHEBI:29033"/>
        <dbReference type="ChEBI" id="CHEBI:29034"/>
        <dbReference type="ChEBI" id="CHEBI:57783"/>
        <dbReference type="ChEBI" id="CHEBI:58349"/>
        <dbReference type="EC" id="1.16.1.9"/>
    </reaction>
</comment>
<name>A0A3A3A534_9EURO</name>
<keyword evidence="11 14" id="KW-0472">Membrane</keyword>
<dbReference type="STRING" id="2070753.A0A3A3A534"/>
<evidence type="ECO:0000256" key="8">
    <source>
        <dbReference type="ARBA" id="ARBA00022989"/>
    </source>
</evidence>
<feature type="transmembrane region" description="Helical" evidence="14">
    <location>
        <begin position="20"/>
        <end position="40"/>
    </location>
</feature>
<feature type="transmembrane region" description="Helical" evidence="14">
    <location>
        <begin position="52"/>
        <end position="70"/>
    </location>
</feature>
<dbReference type="OrthoDB" id="4494341at2759"/>
<evidence type="ECO:0000256" key="6">
    <source>
        <dbReference type="ARBA" id="ARBA00022692"/>
    </source>
</evidence>
<keyword evidence="4" id="KW-0813">Transport</keyword>
<dbReference type="InterPro" id="IPR051410">
    <property type="entry name" value="Ferric/Cupric_Reductase"/>
</dbReference>
<evidence type="ECO:0000259" key="15">
    <source>
        <dbReference type="PROSITE" id="PS51384"/>
    </source>
</evidence>
<dbReference type="Proteomes" id="UP000266188">
    <property type="component" value="Unassembled WGS sequence"/>
</dbReference>
<dbReference type="GO" id="GO:0006826">
    <property type="term" value="P:iron ion transport"/>
    <property type="evidence" value="ECO:0007669"/>
    <property type="project" value="TreeGrafter"/>
</dbReference>
<dbReference type="InterPro" id="IPR017938">
    <property type="entry name" value="Riboflavin_synthase-like_b-brl"/>
</dbReference>
<evidence type="ECO:0000256" key="4">
    <source>
        <dbReference type="ARBA" id="ARBA00022448"/>
    </source>
</evidence>
<dbReference type="CDD" id="cd06186">
    <property type="entry name" value="NOX_Duox_like_FAD_NADP"/>
    <property type="match status" value="1"/>
</dbReference>
<keyword evidence="7" id="KW-0249">Electron transport</keyword>
<evidence type="ECO:0000256" key="12">
    <source>
        <dbReference type="ARBA" id="ARBA00048483"/>
    </source>
</evidence>
<dbReference type="Pfam" id="PF01794">
    <property type="entry name" value="Ferric_reduct"/>
    <property type="match status" value="1"/>
</dbReference>
<evidence type="ECO:0000256" key="1">
    <source>
        <dbReference type="ARBA" id="ARBA00004651"/>
    </source>
</evidence>
<dbReference type="EMBL" id="MVGC01000079">
    <property type="protein sequence ID" value="RJE24471.1"/>
    <property type="molecule type" value="Genomic_DNA"/>
</dbReference>
<evidence type="ECO:0000256" key="9">
    <source>
        <dbReference type="ARBA" id="ARBA00023002"/>
    </source>
</evidence>
<keyword evidence="9" id="KW-0560">Oxidoreductase</keyword>
<organism evidence="16 17">
    <name type="scientific">Aspergillus sclerotialis</name>
    <dbReference type="NCBI Taxonomy" id="2070753"/>
    <lineage>
        <taxon>Eukaryota</taxon>
        <taxon>Fungi</taxon>
        <taxon>Dikarya</taxon>
        <taxon>Ascomycota</taxon>
        <taxon>Pezizomycotina</taxon>
        <taxon>Eurotiomycetes</taxon>
        <taxon>Eurotiomycetidae</taxon>
        <taxon>Eurotiales</taxon>
        <taxon>Aspergillaceae</taxon>
        <taxon>Aspergillus</taxon>
        <taxon>Aspergillus subgen. Polypaecilum</taxon>
    </lineage>
</organism>
<comment type="subcellular location">
    <subcellularLocation>
        <location evidence="1">Cell membrane</location>
        <topology evidence="1">Multi-pass membrane protein</topology>
    </subcellularLocation>
</comment>
<evidence type="ECO:0000256" key="5">
    <source>
        <dbReference type="ARBA" id="ARBA00022475"/>
    </source>
</evidence>
<gene>
    <name evidence="16" type="ORF">PHISCL_03163</name>
</gene>
<dbReference type="PANTHER" id="PTHR32361:SF26">
    <property type="entry name" value="FAD-BINDING 8 DOMAIN-CONTAINING PROTEIN-RELATED"/>
    <property type="match status" value="1"/>
</dbReference>
<dbReference type="GO" id="GO:0005886">
    <property type="term" value="C:plasma membrane"/>
    <property type="evidence" value="ECO:0007669"/>
    <property type="project" value="UniProtKB-SubCell"/>
</dbReference>
<proteinExistence type="inferred from homology"/>
<keyword evidence="5" id="KW-1003">Cell membrane</keyword>
<dbReference type="GO" id="GO:0006879">
    <property type="term" value="P:intracellular iron ion homeostasis"/>
    <property type="evidence" value="ECO:0007669"/>
    <property type="project" value="TreeGrafter"/>
</dbReference>
<dbReference type="AlphaFoldDB" id="A0A3A3A534"/>
<dbReference type="SUPFAM" id="SSF52343">
    <property type="entry name" value="Ferredoxin reductase-like, C-terminal NADP-linked domain"/>
    <property type="match status" value="1"/>
</dbReference>
<evidence type="ECO:0000256" key="2">
    <source>
        <dbReference type="ARBA" id="ARBA00006278"/>
    </source>
</evidence>
<evidence type="ECO:0000256" key="10">
    <source>
        <dbReference type="ARBA" id="ARBA00023065"/>
    </source>
</evidence>
<dbReference type="SUPFAM" id="SSF63380">
    <property type="entry name" value="Riboflavin synthase domain-like"/>
    <property type="match status" value="1"/>
</dbReference>
<feature type="transmembrane region" description="Helical" evidence="14">
    <location>
        <begin position="105"/>
        <end position="127"/>
    </location>
</feature>
<dbReference type="InterPro" id="IPR013130">
    <property type="entry name" value="Fe3_Rdtase_TM_dom"/>
</dbReference>
<sequence length="416" mass="47227">MAADVFGISLPTYRHFHRTFGMMSVIQSILHVAFALQNWAFDLSNRLHQYGLMSATAILALLILALPWVRQLSYEFFLKGHTILGIFVVGVTWLHLRRRRGIDGLWLIGGLGAFLLNLVVHVLFQIFRNSAAGHSLALADVVKHEDAVELTFRPPRPWKVYAGQYVYVRAPGVRSLSFAESHPFKIVWWERGPDGKAVSISLLAQVRSGFTRALYGSPYNRLRILLDGPYGEQNDLKGYSSVVLVATGIGIAAQLSYVKDFVESTLQMEDQELSTSKKRITLIWQMEEEYHEDWICDWMDKLLNDDDKFTVLRYSLYILRSEKTISHDSQKVHVGRRGKVFYGKPNIKSVLEEEKSSCSGRLLLSVSADPETRDEVRSLVLAADDTVDLKESDYQPPHGKRGFWAPKAEARNLRTA</sequence>
<dbReference type="PROSITE" id="PS51384">
    <property type="entry name" value="FAD_FR"/>
    <property type="match status" value="1"/>
</dbReference>
<dbReference type="Gene3D" id="3.40.50.80">
    <property type="entry name" value="Nucleotide-binding domain of ferredoxin-NADP reductase (FNR) module"/>
    <property type="match status" value="1"/>
</dbReference>
<dbReference type="GO" id="GO:0052851">
    <property type="term" value="F:ferric-chelate reductase (NADPH) activity"/>
    <property type="evidence" value="ECO:0007669"/>
    <property type="project" value="UniProtKB-EC"/>
</dbReference>
<accession>A0A3A3A534</accession>
<reference evidence="17" key="1">
    <citation type="submission" date="2017-02" db="EMBL/GenBank/DDBJ databases">
        <authorList>
            <person name="Tafer H."/>
            <person name="Lopandic K."/>
        </authorList>
    </citation>
    <scope>NUCLEOTIDE SEQUENCE [LARGE SCALE GENOMIC DNA]</scope>
    <source>
        <strain evidence="17">CBS 366.77</strain>
    </source>
</reference>
<dbReference type="InterPro" id="IPR039261">
    <property type="entry name" value="FNR_nucleotide-bd"/>
</dbReference>
<comment type="caution">
    <text evidence="16">The sequence shown here is derived from an EMBL/GenBank/DDBJ whole genome shotgun (WGS) entry which is preliminary data.</text>
</comment>
<dbReference type="GO" id="GO:0015677">
    <property type="term" value="P:copper ion import"/>
    <property type="evidence" value="ECO:0007669"/>
    <property type="project" value="TreeGrafter"/>
</dbReference>
<dbReference type="EC" id="1.16.1.9" evidence="3"/>
<evidence type="ECO:0000313" key="17">
    <source>
        <dbReference type="Proteomes" id="UP000266188"/>
    </source>
</evidence>
<keyword evidence="8 14" id="KW-1133">Transmembrane helix</keyword>
<dbReference type="InterPro" id="IPR013121">
    <property type="entry name" value="Fe_red_NAD-bd_6"/>
</dbReference>